<feature type="coiled-coil region" evidence="6">
    <location>
        <begin position="213"/>
        <end position="287"/>
    </location>
</feature>
<dbReference type="AlphaFoldDB" id="H6L6V1"/>
<dbReference type="GO" id="GO:0016020">
    <property type="term" value="C:membrane"/>
    <property type="evidence" value="ECO:0007669"/>
    <property type="project" value="UniProtKB-SubCell"/>
</dbReference>
<feature type="transmembrane region" description="Helical" evidence="7">
    <location>
        <begin position="153"/>
        <end position="175"/>
    </location>
</feature>
<dbReference type="STRING" id="984262.SGRA_3660"/>
<comment type="similarity">
    <text evidence="2">Belongs to the LemA family.</text>
</comment>
<dbReference type="PANTHER" id="PTHR34478">
    <property type="entry name" value="PROTEIN LEMA"/>
    <property type="match status" value="1"/>
</dbReference>
<dbReference type="EMBL" id="CP002831">
    <property type="protein sequence ID" value="AFC26381.1"/>
    <property type="molecule type" value="Genomic_DNA"/>
</dbReference>
<keyword evidence="6" id="KW-0175">Coiled coil</keyword>
<evidence type="ECO:0000256" key="4">
    <source>
        <dbReference type="ARBA" id="ARBA00022989"/>
    </source>
</evidence>
<dbReference type="Gene3D" id="1.20.1440.20">
    <property type="entry name" value="LemA-like domain"/>
    <property type="match status" value="1"/>
</dbReference>
<name>H6L6V1_SAPGL</name>
<evidence type="ECO:0000313" key="8">
    <source>
        <dbReference type="EMBL" id="AFC26381.1"/>
    </source>
</evidence>
<dbReference type="HOGENOM" id="CLU_847027_0_0_10"/>
<keyword evidence="4 7" id="KW-1133">Transmembrane helix</keyword>
<comment type="subcellular location">
    <subcellularLocation>
        <location evidence="1">Membrane</location>
        <topology evidence="1">Single-pass membrane protein</topology>
    </subcellularLocation>
</comment>
<organism evidence="8 9">
    <name type="scientific">Saprospira grandis (strain Lewin)</name>
    <dbReference type="NCBI Taxonomy" id="984262"/>
    <lineage>
        <taxon>Bacteria</taxon>
        <taxon>Pseudomonadati</taxon>
        <taxon>Bacteroidota</taxon>
        <taxon>Saprospiria</taxon>
        <taxon>Saprospirales</taxon>
        <taxon>Saprospiraceae</taxon>
        <taxon>Saprospira</taxon>
    </lineage>
</organism>
<dbReference type="eggNOG" id="COG1704">
    <property type="taxonomic scope" value="Bacteria"/>
</dbReference>
<evidence type="ECO:0000256" key="2">
    <source>
        <dbReference type="ARBA" id="ARBA00008854"/>
    </source>
</evidence>
<evidence type="ECO:0000313" key="9">
    <source>
        <dbReference type="Proteomes" id="UP000007519"/>
    </source>
</evidence>
<dbReference type="InterPro" id="IPR007156">
    <property type="entry name" value="MamQ_LemA"/>
</dbReference>
<dbReference type="Pfam" id="PF04011">
    <property type="entry name" value="LemA"/>
    <property type="match status" value="1"/>
</dbReference>
<sequence>MAKEQQSVLLEKYVEQLLALQAKKQEAPLNLAELKEIAESIGLSESDWQEAQNTVRQQTKIGQQHIAVANFPAAIQALQLAVNINPLAEQALFYLAQAHQLQFAQTGKKENLLAAQEYAQRVLLNSNPQLDSASIELMKTIKDSEQKQKKGKWLRLGVFVGIFMLLGLGLNFYYFSSRQAVLQEEQKLQKQWAQVENVYQRRLDLVPKLGQLLSQEESASQAKLAEIQALERQLKQTDLDQYAQQQAELSKKINELLQGIEQKGQLYRDIQIQIEGAENRISVEKRKYNEKVGQYNQFIIQFPYNLMGYTPKAYYQTSAAGKDAQLIH</sequence>
<dbReference type="OrthoDB" id="9804152at2"/>
<dbReference type="Proteomes" id="UP000007519">
    <property type="component" value="Chromosome"/>
</dbReference>
<evidence type="ECO:0000256" key="7">
    <source>
        <dbReference type="SAM" id="Phobius"/>
    </source>
</evidence>
<evidence type="ECO:0000256" key="3">
    <source>
        <dbReference type="ARBA" id="ARBA00022692"/>
    </source>
</evidence>
<dbReference type="RefSeq" id="WP_015693971.1">
    <property type="nucleotide sequence ID" value="NC_016940.1"/>
</dbReference>
<dbReference type="InterPro" id="IPR023353">
    <property type="entry name" value="LemA-like_dom_sf"/>
</dbReference>
<dbReference type="KEGG" id="sgn:SGRA_3660"/>
<protein>
    <submittedName>
        <fullName evidence="8">LemA family protein</fullName>
    </submittedName>
</protein>
<keyword evidence="5 7" id="KW-0472">Membrane</keyword>
<keyword evidence="9" id="KW-1185">Reference proteome</keyword>
<proteinExistence type="inferred from homology"/>
<dbReference type="PANTHER" id="PTHR34478:SF2">
    <property type="entry name" value="MEMBRANE PROTEIN"/>
    <property type="match status" value="1"/>
</dbReference>
<evidence type="ECO:0000256" key="1">
    <source>
        <dbReference type="ARBA" id="ARBA00004167"/>
    </source>
</evidence>
<evidence type="ECO:0000256" key="6">
    <source>
        <dbReference type="SAM" id="Coils"/>
    </source>
</evidence>
<gene>
    <name evidence="8" type="primary">lemA</name>
    <name evidence="8" type="ordered locus">SGRA_3660</name>
</gene>
<dbReference type="SUPFAM" id="SSF140478">
    <property type="entry name" value="LemA-like"/>
    <property type="match status" value="1"/>
</dbReference>
<keyword evidence="3 7" id="KW-0812">Transmembrane</keyword>
<accession>H6L6V1</accession>
<evidence type="ECO:0000256" key="5">
    <source>
        <dbReference type="ARBA" id="ARBA00023136"/>
    </source>
</evidence>
<reference evidence="8 9" key="1">
    <citation type="journal article" date="2012" name="Stand. Genomic Sci.">
        <title>Complete genome sequencing and analysis of Saprospira grandis str. Lewin, a predatory marine bacterium.</title>
        <authorList>
            <person name="Saw J.H."/>
            <person name="Yuryev A."/>
            <person name="Kanbe M."/>
            <person name="Hou S."/>
            <person name="Young A.G."/>
            <person name="Aizawa S."/>
            <person name="Alam M."/>
        </authorList>
    </citation>
    <scope>NUCLEOTIDE SEQUENCE [LARGE SCALE GENOMIC DNA]</scope>
    <source>
        <strain evidence="8 9">Lewin</strain>
    </source>
</reference>